<organism evidence="1 2">
    <name type="scientific">Rhodoferax lithotrophicus</name>
    <dbReference type="NCBI Taxonomy" id="2798804"/>
    <lineage>
        <taxon>Bacteria</taxon>
        <taxon>Pseudomonadati</taxon>
        <taxon>Pseudomonadota</taxon>
        <taxon>Betaproteobacteria</taxon>
        <taxon>Burkholderiales</taxon>
        <taxon>Comamonadaceae</taxon>
        <taxon>Rhodoferax</taxon>
    </lineage>
</organism>
<dbReference type="PANTHER" id="PTHR21192:SF2">
    <property type="entry name" value="NADH DEHYDROGENASE [UBIQUINONE] 1 ALPHA SUBCOMPLEX ASSEMBLY FACTOR 3"/>
    <property type="match status" value="1"/>
</dbReference>
<keyword evidence="2" id="KW-1185">Reference proteome</keyword>
<dbReference type="Proteomes" id="UP000824366">
    <property type="component" value="Chromosome"/>
</dbReference>
<dbReference type="PANTHER" id="PTHR21192">
    <property type="entry name" value="NUCLEAR PROTEIN E3-3"/>
    <property type="match status" value="1"/>
</dbReference>
<evidence type="ECO:0000313" key="1">
    <source>
        <dbReference type="EMBL" id="BCO27426.1"/>
    </source>
</evidence>
<reference evidence="1 2" key="1">
    <citation type="journal article" date="2021" name="Microbiol. Spectr.">
        <title>A Single Bacterium Capable of Oxidation and Reduction of Iron at Circumneutral pH.</title>
        <authorList>
            <person name="Kato S."/>
            <person name="Ohkuma M."/>
        </authorList>
    </citation>
    <scope>NUCLEOTIDE SEQUENCE [LARGE SCALE GENOMIC DNA]</scope>
    <source>
        <strain evidence="1 2">MIZ03</strain>
    </source>
</reference>
<dbReference type="InterPro" id="IPR007523">
    <property type="entry name" value="NDUFAF3/AAMDC"/>
</dbReference>
<dbReference type="EMBL" id="AP024238">
    <property type="protein sequence ID" value="BCO27426.1"/>
    <property type="molecule type" value="Genomic_DNA"/>
</dbReference>
<dbReference type="CDD" id="cd05560">
    <property type="entry name" value="Xcc1710_like"/>
    <property type="match status" value="1"/>
</dbReference>
<evidence type="ECO:0008006" key="3">
    <source>
        <dbReference type="Google" id="ProtNLM"/>
    </source>
</evidence>
<sequence length="123" mass="13686">MKFHPDTISVQSIRSYGPGWVQVGDDRLIHSVVISSSGARFDWNCTRFEDLSCAHFEQLAELKTELVIFGSGLKLRFPSPKLTRALIDQQIGLETMDTQAACRTYNVLAGEGRQVAVALLMEV</sequence>
<proteinExistence type="predicted"/>
<dbReference type="RefSeq" id="WP_223912376.1">
    <property type="nucleotide sequence ID" value="NZ_AP024238.1"/>
</dbReference>
<gene>
    <name evidence="1" type="ORF">MIZ03_2314</name>
</gene>
<dbReference type="InterPro" id="IPR036748">
    <property type="entry name" value="MTH938-like_sf"/>
</dbReference>
<dbReference type="Pfam" id="PF04430">
    <property type="entry name" value="DUF498"/>
    <property type="match status" value="1"/>
</dbReference>
<evidence type="ECO:0000313" key="2">
    <source>
        <dbReference type="Proteomes" id="UP000824366"/>
    </source>
</evidence>
<protein>
    <recommendedName>
        <fullName evidence="3">Xcc1710-like domain-containing protein</fullName>
    </recommendedName>
</protein>
<dbReference type="Gene3D" id="3.40.1230.10">
    <property type="entry name" value="MTH938-like"/>
    <property type="match status" value="1"/>
</dbReference>
<accession>A0ABN6D959</accession>
<name>A0ABN6D959_9BURK</name>
<dbReference type="SUPFAM" id="SSF64076">
    <property type="entry name" value="MTH938-like"/>
    <property type="match status" value="1"/>
</dbReference>